<dbReference type="OrthoDB" id="5875377at2759"/>
<feature type="transmembrane region" description="Helical" evidence="1">
    <location>
        <begin position="178"/>
        <end position="206"/>
    </location>
</feature>
<dbReference type="InterPro" id="IPR018817">
    <property type="entry name" value="7TM_GPCR_serpentine_rcpt_Srz"/>
</dbReference>
<feature type="transmembrane region" description="Helical" evidence="1">
    <location>
        <begin position="54"/>
        <end position="75"/>
    </location>
</feature>
<organism evidence="3">
    <name type="scientific">Caenorhabditis remanei</name>
    <name type="common">Caenorhabditis vulgaris</name>
    <dbReference type="NCBI Taxonomy" id="31234"/>
    <lineage>
        <taxon>Eukaryota</taxon>
        <taxon>Metazoa</taxon>
        <taxon>Ecdysozoa</taxon>
        <taxon>Nematoda</taxon>
        <taxon>Chromadorea</taxon>
        <taxon>Rhabditida</taxon>
        <taxon>Rhabditina</taxon>
        <taxon>Rhabditomorpha</taxon>
        <taxon>Rhabditoidea</taxon>
        <taxon>Rhabditidae</taxon>
        <taxon>Peloderinae</taxon>
        <taxon>Caenorhabditis</taxon>
    </lineage>
</organism>
<accession>E3M9E4</accession>
<feature type="transmembrane region" description="Helical" evidence="1">
    <location>
        <begin position="81"/>
        <end position="109"/>
    </location>
</feature>
<proteinExistence type="predicted"/>
<dbReference type="PANTHER" id="PTHR31720:SF12">
    <property type="entry name" value="SERPENTINE RECEPTOR, CLASS T-RELATED"/>
    <property type="match status" value="1"/>
</dbReference>
<keyword evidence="3" id="KW-1185">Reference proteome</keyword>
<keyword evidence="1" id="KW-0812">Transmembrane</keyword>
<name>E3M9E4_CAERE</name>
<feature type="transmembrane region" description="Helical" evidence="1">
    <location>
        <begin position="129"/>
        <end position="151"/>
    </location>
</feature>
<dbReference type="Proteomes" id="UP000008281">
    <property type="component" value="Unassembled WGS sequence"/>
</dbReference>
<protein>
    <recommendedName>
        <fullName evidence="4">Serpentine Receptor, class Z</fullName>
    </recommendedName>
</protein>
<gene>
    <name evidence="2" type="ORF">CRE_14534</name>
</gene>
<dbReference type="Pfam" id="PF10325">
    <property type="entry name" value="7TM_GPCR_Srz"/>
    <property type="match status" value="1"/>
</dbReference>
<evidence type="ECO:0000313" key="3">
    <source>
        <dbReference type="Proteomes" id="UP000008281"/>
    </source>
</evidence>
<dbReference type="OMA" id="SMEHEET"/>
<evidence type="ECO:0000313" key="2">
    <source>
        <dbReference type="EMBL" id="EFO96257.1"/>
    </source>
</evidence>
<keyword evidence="1" id="KW-1133">Transmembrane helix</keyword>
<keyword evidence="1" id="KW-0472">Membrane</keyword>
<reference evidence="2" key="1">
    <citation type="submission" date="2007-07" db="EMBL/GenBank/DDBJ databases">
        <title>PCAP assembly of the Caenorhabditis remanei genome.</title>
        <authorList>
            <consortium name="The Caenorhabditis remanei Sequencing Consortium"/>
            <person name="Wilson R.K."/>
        </authorList>
    </citation>
    <scope>NUCLEOTIDE SEQUENCE [LARGE SCALE GENOMIC DNA]</scope>
    <source>
        <strain evidence="2">PB4641</strain>
    </source>
</reference>
<feature type="transmembrane region" description="Helical" evidence="1">
    <location>
        <begin position="256"/>
        <end position="275"/>
    </location>
</feature>
<sequence>MPTIMPTSDLDQYGFYDDEWIHIQDYYESYNNFSMEHEETPIYPILRHFYRFSCFMMMIYMFYIILIIVALLFYYDQIETIAAILPITTYCISIVVSPVFNIILISLAVQRFLLYFYEDSERFLNLKSIYWSFLVVFLYLSFAILHISVYIKEYSFEKFKFEFEKFFASSTDAIKNSLLFYFLVYISLILEFLAFISVVVYIPMFISIRKLLYLPSLAQSQPQKYMMYQIIFIFIGKLFMLIVLGIWFYWVSLDSILPYFMITNMSTVYMTPLIIQMTYMFCNKRNTQLVIYYLSLRFVIDKLRRLLRKTNTVQPIISTNFVYSHG</sequence>
<dbReference type="HOGENOM" id="CLU_056063_0_0_1"/>
<dbReference type="eggNOG" id="ENOG502THRA">
    <property type="taxonomic scope" value="Eukaryota"/>
</dbReference>
<feature type="transmembrane region" description="Helical" evidence="1">
    <location>
        <begin position="227"/>
        <end position="250"/>
    </location>
</feature>
<dbReference type="InParanoid" id="E3M9E4"/>
<dbReference type="PANTHER" id="PTHR31720">
    <property type="entry name" value="SERPENTINE RECEPTOR, CLASS Z-RELATED"/>
    <property type="match status" value="1"/>
</dbReference>
<evidence type="ECO:0008006" key="4">
    <source>
        <dbReference type="Google" id="ProtNLM"/>
    </source>
</evidence>
<evidence type="ECO:0000256" key="1">
    <source>
        <dbReference type="SAM" id="Phobius"/>
    </source>
</evidence>
<dbReference type="EMBL" id="DS268430">
    <property type="protein sequence ID" value="EFO96257.1"/>
    <property type="molecule type" value="Genomic_DNA"/>
</dbReference>
<dbReference type="AlphaFoldDB" id="E3M9E4"/>